<dbReference type="PROSITE" id="PS51184">
    <property type="entry name" value="JMJC"/>
    <property type="match status" value="1"/>
</dbReference>
<dbReference type="Proteomes" id="UP000555552">
    <property type="component" value="Unassembled WGS sequence"/>
</dbReference>
<name>A0A849BWR9_9ACTN</name>
<dbReference type="PANTHER" id="PTHR13096">
    <property type="entry name" value="MINA53 MYC INDUCED NUCLEAR ANTIGEN"/>
    <property type="match status" value="1"/>
</dbReference>
<comment type="cofactor">
    <cofactor evidence="1">
        <name>Fe(2+)</name>
        <dbReference type="ChEBI" id="CHEBI:29033"/>
    </cofactor>
</comment>
<dbReference type="EMBL" id="JABEMA010000513">
    <property type="protein sequence ID" value="NNH24784.1"/>
    <property type="molecule type" value="Genomic_DNA"/>
</dbReference>
<keyword evidence="2" id="KW-0479">Metal-binding</keyword>
<comment type="caution">
    <text evidence="5">The sequence shown here is derived from an EMBL/GenBank/DDBJ whole genome shotgun (WGS) entry which is preliminary data.</text>
</comment>
<gene>
    <name evidence="5" type="ORF">HLB09_17150</name>
</gene>
<dbReference type="InterPro" id="IPR039994">
    <property type="entry name" value="NO66-like"/>
</dbReference>
<dbReference type="GO" id="GO:0046872">
    <property type="term" value="F:metal ion binding"/>
    <property type="evidence" value="ECO:0007669"/>
    <property type="project" value="UniProtKB-KW"/>
</dbReference>
<accession>A0A849BWR9</accession>
<evidence type="ECO:0000256" key="3">
    <source>
        <dbReference type="ARBA" id="ARBA00023004"/>
    </source>
</evidence>
<keyword evidence="3" id="KW-0408">Iron</keyword>
<proteinExistence type="predicted"/>
<feature type="domain" description="JmjC" evidence="4">
    <location>
        <begin position="110"/>
        <end position="257"/>
    </location>
</feature>
<organism evidence="5 6">
    <name type="scientific">Pseudokineococcus marinus</name>
    <dbReference type="NCBI Taxonomy" id="351215"/>
    <lineage>
        <taxon>Bacteria</taxon>
        <taxon>Bacillati</taxon>
        <taxon>Actinomycetota</taxon>
        <taxon>Actinomycetes</taxon>
        <taxon>Kineosporiales</taxon>
        <taxon>Kineosporiaceae</taxon>
        <taxon>Pseudokineococcus</taxon>
    </lineage>
</organism>
<evidence type="ECO:0000259" key="4">
    <source>
        <dbReference type="PROSITE" id="PS51184"/>
    </source>
</evidence>
<dbReference type="RefSeq" id="WP_171204487.1">
    <property type="nucleotide sequence ID" value="NZ_BAAANP010000020.1"/>
</dbReference>
<dbReference type="AlphaFoldDB" id="A0A849BWR9"/>
<dbReference type="PANTHER" id="PTHR13096:SF9">
    <property type="entry name" value="BIFUNCTIONAL LYSINE-SPECIFIC DEMETHYLASE AND HISTIDYL-HYDROXYLASE"/>
    <property type="match status" value="1"/>
</dbReference>
<dbReference type="SMART" id="SM00558">
    <property type="entry name" value="JmjC"/>
    <property type="match status" value="1"/>
</dbReference>
<reference evidence="5 6" key="1">
    <citation type="submission" date="2020-05" db="EMBL/GenBank/DDBJ databases">
        <title>MicrobeNet Type strains.</title>
        <authorList>
            <person name="Nicholson A.C."/>
        </authorList>
    </citation>
    <scope>NUCLEOTIDE SEQUENCE [LARGE SCALE GENOMIC DNA]</scope>
    <source>
        <strain evidence="5 6">JCM 14547</strain>
    </source>
</reference>
<evidence type="ECO:0000256" key="1">
    <source>
        <dbReference type="ARBA" id="ARBA00001954"/>
    </source>
</evidence>
<evidence type="ECO:0000313" key="5">
    <source>
        <dbReference type="EMBL" id="NNH24784.1"/>
    </source>
</evidence>
<dbReference type="InterPro" id="IPR003347">
    <property type="entry name" value="JmjC_dom"/>
</dbReference>
<dbReference type="Pfam" id="PF08007">
    <property type="entry name" value="JmjC_2"/>
    <property type="match status" value="1"/>
</dbReference>
<evidence type="ECO:0000256" key="2">
    <source>
        <dbReference type="ARBA" id="ARBA00022723"/>
    </source>
</evidence>
<keyword evidence="6" id="KW-1185">Reference proteome</keyword>
<sequence>MGGAAGDAVPRLAALRRLVGAAADGFGATWGERPLLTRAEDLPRGFEDLLSAGAVDELVSTRGLRTPFLRVAKQGTTLPDRSFTAGGGVGATVGDQVSDDKLVRLFADGSTMVLQGLHRTWPALVDFSQALAADLGHPVQVNAYVTPPQSRGFDDHYDVHDVFVLQVEGEKRWRLHEPVHPSPLRDQPWTARRAAVEAEAAREPLLDAVLRPGDCLYLPRGYLHAATALGDVSTHLTIGVHPWTRHGLAEQLLRAALADLGDDAEVRASLPLGVRVDDPSSTADDLELVRERLLAAVRAVDAARLARPLAGQVRANQRAEPVGPLAQLRAAQEVERTGDASGLVLRRHLAAVLEERADGAVLRSRAGDVVLGADDVDAVRALLAAGDGGSLDATPLDAPASTDLARRLVLAGVLVPR</sequence>
<dbReference type="Gene3D" id="2.60.120.650">
    <property type="entry name" value="Cupin"/>
    <property type="match status" value="1"/>
</dbReference>
<dbReference type="SUPFAM" id="SSF51197">
    <property type="entry name" value="Clavaminate synthase-like"/>
    <property type="match status" value="1"/>
</dbReference>
<protein>
    <submittedName>
        <fullName evidence="5">Cupin</fullName>
    </submittedName>
</protein>
<evidence type="ECO:0000313" key="6">
    <source>
        <dbReference type="Proteomes" id="UP000555552"/>
    </source>
</evidence>
<dbReference type="GO" id="GO:0051864">
    <property type="term" value="F:histone H3K36 demethylase activity"/>
    <property type="evidence" value="ECO:0007669"/>
    <property type="project" value="TreeGrafter"/>
</dbReference>
<dbReference type="GO" id="GO:0032453">
    <property type="term" value="F:histone H3K4 demethylase activity"/>
    <property type="evidence" value="ECO:0007669"/>
    <property type="project" value="TreeGrafter"/>
</dbReference>